<evidence type="ECO:0000313" key="2">
    <source>
        <dbReference type="Proteomes" id="UP000623967"/>
    </source>
</evidence>
<gene>
    <name evidence="1" type="ORF">JK635_09715</name>
</gene>
<name>A0ABS1TMB1_9BACI</name>
<keyword evidence="2" id="KW-1185">Reference proteome</keyword>
<sequence length="115" mass="12988">MKTPNYHDFYQMALIPIGKRDKTALIESDAAKPESPITHWLIAVEGVQLPQAKIYFHWKVTIYPATSDADFNWQTPFYSSENMEEIDNAIVLASLFIVSAKKGNLTEAALLEKIS</sequence>
<organism evidence="1 2">
    <name type="scientific">Neobacillus paridis</name>
    <dbReference type="NCBI Taxonomy" id="2803862"/>
    <lineage>
        <taxon>Bacteria</taxon>
        <taxon>Bacillati</taxon>
        <taxon>Bacillota</taxon>
        <taxon>Bacilli</taxon>
        <taxon>Bacillales</taxon>
        <taxon>Bacillaceae</taxon>
        <taxon>Neobacillus</taxon>
    </lineage>
</organism>
<comment type="caution">
    <text evidence="1">The sequence shown here is derived from an EMBL/GenBank/DDBJ whole genome shotgun (WGS) entry which is preliminary data.</text>
</comment>
<dbReference type="EMBL" id="JAESWB010000168">
    <property type="protein sequence ID" value="MBL4952486.1"/>
    <property type="molecule type" value="Genomic_DNA"/>
</dbReference>
<reference evidence="1 2" key="1">
    <citation type="submission" date="2021-01" db="EMBL/GenBank/DDBJ databases">
        <title>Genome public.</title>
        <authorList>
            <person name="Liu C."/>
            <person name="Sun Q."/>
        </authorList>
    </citation>
    <scope>NUCLEOTIDE SEQUENCE [LARGE SCALE GENOMIC DNA]</scope>
    <source>
        <strain evidence="1 2">YIM B02564</strain>
    </source>
</reference>
<accession>A0ABS1TMB1</accession>
<dbReference type="RefSeq" id="WP_202653751.1">
    <property type="nucleotide sequence ID" value="NZ_JAESWB010000168.1"/>
</dbReference>
<evidence type="ECO:0000313" key="1">
    <source>
        <dbReference type="EMBL" id="MBL4952486.1"/>
    </source>
</evidence>
<proteinExistence type="predicted"/>
<dbReference type="Proteomes" id="UP000623967">
    <property type="component" value="Unassembled WGS sequence"/>
</dbReference>
<protein>
    <submittedName>
        <fullName evidence="1">Uncharacterized protein</fullName>
    </submittedName>
</protein>